<dbReference type="GO" id="GO:0006355">
    <property type="term" value="P:regulation of DNA-templated transcription"/>
    <property type="evidence" value="ECO:0007669"/>
    <property type="project" value="InterPro"/>
</dbReference>
<feature type="compositionally biased region" description="Basic and acidic residues" evidence="3">
    <location>
        <begin position="521"/>
        <end position="531"/>
    </location>
</feature>
<gene>
    <name evidence="6" type="ORF">DCAF_LOCUS520</name>
</gene>
<dbReference type="PANTHER" id="PTHR14296">
    <property type="entry name" value="REMODELING AND SPACING FACTOR 1"/>
    <property type="match status" value="1"/>
</dbReference>
<dbReference type="EMBL" id="CAWUPB010000030">
    <property type="protein sequence ID" value="CAK7322907.1"/>
    <property type="molecule type" value="Genomic_DNA"/>
</dbReference>
<feature type="domain" description="WHIM1" evidence="5">
    <location>
        <begin position="270"/>
        <end position="300"/>
    </location>
</feature>
<feature type="compositionally biased region" description="Acidic residues" evidence="3">
    <location>
        <begin position="587"/>
        <end position="618"/>
    </location>
</feature>
<dbReference type="InterPro" id="IPR028938">
    <property type="entry name" value="Rsf1-like"/>
</dbReference>
<evidence type="ECO:0000313" key="7">
    <source>
        <dbReference type="Proteomes" id="UP001314170"/>
    </source>
</evidence>
<feature type="region of interest" description="Disordered" evidence="3">
    <location>
        <begin position="1"/>
        <end position="39"/>
    </location>
</feature>
<proteinExistence type="predicted"/>
<feature type="domain" description="DDT" evidence="4">
    <location>
        <begin position="116"/>
        <end position="159"/>
    </location>
</feature>
<dbReference type="Proteomes" id="UP001314170">
    <property type="component" value="Unassembled WGS sequence"/>
</dbReference>
<dbReference type="InterPro" id="IPR018501">
    <property type="entry name" value="DDT_dom"/>
</dbReference>
<dbReference type="AlphaFoldDB" id="A0AAV1QMM8"/>
<dbReference type="GO" id="GO:0031213">
    <property type="term" value="C:RSF complex"/>
    <property type="evidence" value="ECO:0007669"/>
    <property type="project" value="InterPro"/>
</dbReference>
<evidence type="ECO:0000256" key="1">
    <source>
        <dbReference type="ARBA" id="ARBA00004123"/>
    </source>
</evidence>
<feature type="compositionally biased region" description="Polar residues" evidence="3">
    <location>
        <begin position="1"/>
        <end position="16"/>
    </location>
</feature>
<dbReference type="PANTHER" id="PTHR14296:SF3">
    <property type="entry name" value="DIKAR, ISOFORM F"/>
    <property type="match status" value="1"/>
</dbReference>
<feature type="region of interest" description="Disordered" evidence="3">
    <location>
        <begin position="463"/>
        <end position="778"/>
    </location>
</feature>
<dbReference type="Pfam" id="PF15612">
    <property type="entry name" value="WHIM1"/>
    <property type="match status" value="1"/>
</dbReference>
<evidence type="ECO:0000256" key="3">
    <source>
        <dbReference type="SAM" id="MobiDB-lite"/>
    </source>
</evidence>
<dbReference type="Pfam" id="PF02791">
    <property type="entry name" value="DDT"/>
    <property type="match status" value="1"/>
</dbReference>
<feature type="compositionally biased region" description="Polar residues" evidence="3">
    <location>
        <begin position="23"/>
        <end position="37"/>
    </location>
</feature>
<feature type="compositionally biased region" description="Acidic residues" evidence="3">
    <location>
        <begin position="551"/>
        <end position="571"/>
    </location>
</feature>
<comment type="caution">
    <text evidence="6">The sequence shown here is derived from an EMBL/GenBank/DDBJ whole genome shotgun (WGS) entry which is preliminary data.</text>
</comment>
<evidence type="ECO:0000259" key="5">
    <source>
        <dbReference type="Pfam" id="PF15612"/>
    </source>
</evidence>
<comment type="subcellular location">
    <subcellularLocation>
        <location evidence="1">Nucleus</location>
    </subcellularLocation>
</comment>
<name>A0AAV1QMM8_9ROSI</name>
<feature type="compositionally biased region" description="Polar residues" evidence="3">
    <location>
        <begin position="487"/>
        <end position="512"/>
    </location>
</feature>
<organism evidence="6 7">
    <name type="scientific">Dovyalis caffra</name>
    <dbReference type="NCBI Taxonomy" id="77055"/>
    <lineage>
        <taxon>Eukaryota</taxon>
        <taxon>Viridiplantae</taxon>
        <taxon>Streptophyta</taxon>
        <taxon>Embryophyta</taxon>
        <taxon>Tracheophyta</taxon>
        <taxon>Spermatophyta</taxon>
        <taxon>Magnoliopsida</taxon>
        <taxon>eudicotyledons</taxon>
        <taxon>Gunneridae</taxon>
        <taxon>Pentapetalae</taxon>
        <taxon>rosids</taxon>
        <taxon>fabids</taxon>
        <taxon>Malpighiales</taxon>
        <taxon>Salicaceae</taxon>
        <taxon>Flacourtieae</taxon>
        <taxon>Dovyalis</taxon>
    </lineage>
</organism>
<feature type="compositionally biased region" description="Basic and acidic residues" evidence="3">
    <location>
        <begin position="630"/>
        <end position="640"/>
    </location>
</feature>
<keyword evidence="2" id="KW-0539">Nucleus</keyword>
<keyword evidence="7" id="KW-1185">Reference proteome</keyword>
<protein>
    <recommendedName>
        <fullName evidence="8">DDT domain-containing protein</fullName>
    </recommendedName>
</protein>
<feature type="compositionally biased region" description="Polar residues" evidence="3">
    <location>
        <begin position="727"/>
        <end position="738"/>
    </location>
</feature>
<sequence>MSREQPSPSPISQNDADTPLNDLVQTQKPPVNRSNRPSRACTIRAAARLQQQQQAVIERKQKPKKHEQQQQLDEFSVQQKEQCSGGSSKIVTQLVAPPEPAQLPRWSLRSMWELASVLNFLNVFRHLLNIRVEFSAEEFETALITPNDTLGDIHMPLLKFDEIIDFGGCLILTNADLICMILKKLSVVSCLVILFDNGNFSLVQHDHIYVLPDGKPAHIAFDAIPPITRMALTRDTWITVLCRKLRDWWHWVADGELPLVASHGVEVEVYKTLDPGVRVVILKALCDIRVEQEDIRNYIDNSLKHGIQLSLFRKERIGGDSQGINYWYEDDPLIGQRLYREIRKTEVKAKAKAKGSQIIPNVTYLWETVATNFEEFQDVSEKLFTSKNRTEASLGKKLKNDMLPEIEKVYKRKERLLKKQHRQALLLDNFLNMDGLAPGRSLRDRKPVTYTFDDYDRSISEAIKITKRKPPSPEPVHRREGFAKPEASTNGKWSGPSHTSQDGAFSAASPNSLEYDDDMDEDHKSETLDRSNRRRQRPQRYSAKEFVEAVSDNEADFDSDDDIVGEAVYDDEYLRKRKEKRLSSSSEGDEEYQWDDENGEEEEEDEEEDSLSISEDSEEPQKFKKLPGRTRREAKLRSVDEIQSGLRRSRRATRNQINYRQYELSESETESMKCEKSNASDEPSDASENAEFSAGSQSQDSDGNENEQDMKVDQPVEGDTVTEQKEQNQPPEKSNSPVQDEVEGGRKRRFLDLNELAPGSGFDDGLNTVMKDEDRNDF</sequence>
<evidence type="ECO:0000259" key="4">
    <source>
        <dbReference type="Pfam" id="PF02791"/>
    </source>
</evidence>
<feature type="compositionally biased region" description="Basic and acidic residues" evidence="3">
    <location>
        <begin position="670"/>
        <end position="679"/>
    </location>
</feature>
<evidence type="ECO:0000256" key="2">
    <source>
        <dbReference type="ARBA" id="ARBA00023242"/>
    </source>
</evidence>
<evidence type="ECO:0000313" key="6">
    <source>
        <dbReference type="EMBL" id="CAK7322907.1"/>
    </source>
</evidence>
<evidence type="ECO:0008006" key="8">
    <source>
        <dbReference type="Google" id="ProtNLM"/>
    </source>
</evidence>
<dbReference type="InterPro" id="IPR028942">
    <property type="entry name" value="WHIM1_dom"/>
</dbReference>
<accession>A0AAV1QMM8</accession>
<reference evidence="6 7" key="1">
    <citation type="submission" date="2024-01" db="EMBL/GenBank/DDBJ databases">
        <authorList>
            <person name="Waweru B."/>
        </authorList>
    </citation>
    <scope>NUCLEOTIDE SEQUENCE [LARGE SCALE GENOMIC DNA]</scope>
</reference>